<evidence type="ECO:0000313" key="2">
    <source>
        <dbReference type="EMBL" id="CAL4897857.1"/>
    </source>
</evidence>
<protein>
    <recommendedName>
        <fullName evidence="1">F-box protein AT5G49610-like beta-propeller domain-containing protein</fullName>
    </recommendedName>
</protein>
<evidence type="ECO:0000313" key="3">
    <source>
        <dbReference type="Proteomes" id="UP001497457"/>
    </source>
</evidence>
<sequence length="403" mass="45233">MASAAAVQPDLPFALVEEILLRLDDAADLIRASAACASFRRLISDGCFLCRFRSLHRLPILGILTGTCQCYGGISFYPARPPNISVPAARALARAADFSFTSLPGPTHYWRIRDVRDGRVLLSKRGASAIVNLFVSESLVVYDPLHRHHVQIPPIPHDLLAAMGHADKWHEFDPFLIPAAAGGKDDLSFQVMCNVLFEHKVEAVLYSSVTEEWRGVASSSITSYKCIQFPCLVERSYARGCFYWVDYIETVMLVLDMREMKFSLIDLPAGSKHRHKAIVEVMEDRIGLLIVGENMLDLYSKTLPGIGAKDWRHDHTIRLSDDYEWSLTGGAVEGYGFLFGTPRYELEVWENSQEDKKEEPPSAHCFTVEFETLQVQELCVLKFDAHPHFLYASLPPPFATPSL</sequence>
<dbReference type="AlphaFoldDB" id="A0ABC8VW86"/>
<dbReference type="PANTHER" id="PTHR31264">
    <property type="entry name" value="OS07G0554500 PROTEIN-RELATED"/>
    <property type="match status" value="1"/>
</dbReference>
<dbReference type="Pfam" id="PF23635">
    <property type="entry name" value="Beta-prop_AT5G49610-like"/>
    <property type="match status" value="1"/>
</dbReference>
<evidence type="ECO:0000259" key="1">
    <source>
        <dbReference type="Pfam" id="PF23635"/>
    </source>
</evidence>
<dbReference type="InterPro" id="IPR036047">
    <property type="entry name" value="F-box-like_dom_sf"/>
</dbReference>
<feature type="domain" description="F-box protein AT5G49610-like beta-propeller" evidence="1">
    <location>
        <begin position="112"/>
        <end position="320"/>
    </location>
</feature>
<reference evidence="2 3" key="2">
    <citation type="submission" date="2024-10" db="EMBL/GenBank/DDBJ databases">
        <authorList>
            <person name="Ryan C."/>
        </authorList>
    </citation>
    <scope>NUCLEOTIDE SEQUENCE [LARGE SCALE GENOMIC DNA]</scope>
</reference>
<dbReference type="Proteomes" id="UP001497457">
    <property type="component" value="Chromosome 11b"/>
</dbReference>
<accession>A0ABC8VW86</accession>
<dbReference type="SUPFAM" id="SSF81383">
    <property type="entry name" value="F-box domain"/>
    <property type="match status" value="1"/>
</dbReference>
<reference evidence="3" key="1">
    <citation type="submission" date="2024-06" db="EMBL/GenBank/DDBJ databases">
        <authorList>
            <person name="Ryan C."/>
        </authorList>
    </citation>
    <scope>NUCLEOTIDE SEQUENCE [LARGE SCALE GENOMIC DNA]</scope>
</reference>
<dbReference type="InterPro" id="IPR056594">
    <property type="entry name" value="AT5G49610-like_b-prop"/>
</dbReference>
<organism evidence="2 3">
    <name type="scientific">Urochloa decumbens</name>
    <dbReference type="NCBI Taxonomy" id="240449"/>
    <lineage>
        <taxon>Eukaryota</taxon>
        <taxon>Viridiplantae</taxon>
        <taxon>Streptophyta</taxon>
        <taxon>Embryophyta</taxon>
        <taxon>Tracheophyta</taxon>
        <taxon>Spermatophyta</taxon>
        <taxon>Magnoliopsida</taxon>
        <taxon>Liliopsida</taxon>
        <taxon>Poales</taxon>
        <taxon>Poaceae</taxon>
        <taxon>PACMAD clade</taxon>
        <taxon>Panicoideae</taxon>
        <taxon>Panicodae</taxon>
        <taxon>Paniceae</taxon>
        <taxon>Melinidinae</taxon>
        <taxon>Urochloa</taxon>
    </lineage>
</organism>
<dbReference type="PANTHER" id="PTHR31264:SF7">
    <property type="entry name" value="F-BOX DOMAIN CONTAINING PROTEIN, EXPRESSED"/>
    <property type="match status" value="1"/>
</dbReference>
<gene>
    <name evidence="2" type="ORF">URODEC1_LOCUS7466</name>
</gene>
<dbReference type="EMBL" id="OZ075121">
    <property type="protein sequence ID" value="CAL4897857.1"/>
    <property type="molecule type" value="Genomic_DNA"/>
</dbReference>
<name>A0ABC8VW86_9POAL</name>
<proteinExistence type="predicted"/>
<keyword evidence="3" id="KW-1185">Reference proteome</keyword>